<protein>
    <submittedName>
        <fullName evidence="2">Uncharacterized protein</fullName>
    </submittedName>
</protein>
<feature type="region of interest" description="Disordered" evidence="1">
    <location>
        <begin position="96"/>
        <end position="116"/>
    </location>
</feature>
<accession>A0A0L9UIW3</accession>
<dbReference type="EMBL" id="CM003375">
    <property type="protein sequence ID" value="KOM42477.1"/>
    <property type="molecule type" value="Genomic_DNA"/>
</dbReference>
<gene>
    <name evidence="2" type="ORF">LR48_Vigan05g008100</name>
</gene>
<dbReference type="AlphaFoldDB" id="A0A0L9UIW3"/>
<evidence type="ECO:0000313" key="2">
    <source>
        <dbReference type="EMBL" id="KOM42477.1"/>
    </source>
</evidence>
<name>A0A0L9UIW3_PHAAN</name>
<dbReference type="Proteomes" id="UP000053144">
    <property type="component" value="Chromosome 5"/>
</dbReference>
<sequence length="184" mass="21172">MKYQIFGRLRVHAERVGKRFVRPWKITYKYAWQPESETPQQRTWRPQSETLHQRTPSVTLHGVWSDERSAVRVSLGERGISLMNARCHADGSRESVVESTCPPKRGRSFGAGSKTEISQKNAPLSARNPFFRFLKRTFLSSFSLRFLNLPSKKTPVSSTLITVQAPWKHSQRLKLHLEPIGFPV</sequence>
<evidence type="ECO:0000256" key="1">
    <source>
        <dbReference type="SAM" id="MobiDB-lite"/>
    </source>
</evidence>
<evidence type="ECO:0000313" key="3">
    <source>
        <dbReference type="Proteomes" id="UP000053144"/>
    </source>
</evidence>
<dbReference type="Gramene" id="KOM42477">
    <property type="protein sequence ID" value="KOM42477"/>
    <property type="gene ID" value="LR48_Vigan05g008100"/>
</dbReference>
<reference evidence="3" key="1">
    <citation type="journal article" date="2015" name="Proc. Natl. Acad. Sci. U.S.A.">
        <title>Genome sequencing of adzuki bean (Vigna angularis) provides insight into high starch and low fat accumulation and domestication.</title>
        <authorList>
            <person name="Yang K."/>
            <person name="Tian Z."/>
            <person name="Chen C."/>
            <person name="Luo L."/>
            <person name="Zhao B."/>
            <person name="Wang Z."/>
            <person name="Yu L."/>
            <person name="Li Y."/>
            <person name="Sun Y."/>
            <person name="Li W."/>
            <person name="Chen Y."/>
            <person name="Li Y."/>
            <person name="Zhang Y."/>
            <person name="Ai D."/>
            <person name="Zhao J."/>
            <person name="Shang C."/>
            <person name="Ma Y."/>
            <person name="Wu B."/>
            <person name="Wang M."/>
            <person name="Gao L."/>
            <person name="Sun D."/>
            <person name="Zhang P."/>
            <person name="Guo F."/>
            <person name="Wang W."/>
            <person name="Li Y."/>
            <person name="Wang J."/>
            <person name="Varshney R.K."/>
            <person name="Wang J."/>
            <person name="Ling H.Q."/>
            <person name="Wan P."/>
        </authorList>
    </citation>
    <scope>NUCLEOTIDE SEQUENCE</scope>
    <source>
        <strain evidence="3">cv. Jingnong 6</strain>
    </source>
</reference>
<proteinExistence type="predicted"/>
<organism evidence="2 3">
    <name type="scientific">Phaseolus angularis</name>
    <name type="common">Azuki bean</name>
    <name type="synonym">Vigna angularis</name>
    <dbReference type="NCBI Taxonomy" id="3914"/>
    <lineage>
        <taxon>Eukaryota</taxon>
        <taxon>Viridiplantae</taxon>
        <taxon>Streptophyta</taxon>
        <taxon>Embryophyta</taxon>
        <taxon>Tracheophyta</taxon>
        <taxon>Spermatophyta</taxon>
        <taxon>Magnoliopsida</taxon>
        <taxon>eudicotyledons</taxon>
        <taxon>Gunneridae</taxon>
        <taxon>Pentapetalae</taxon>
        <taxon>rosids</taxon>
        <taxon>fabids</taxon>
        <taxon>Fabales</taxon>
        <taxon>Fabaceae</taxon>
        <taxon>Papilionoideae</taxon>
        <taxon>50 kb inversion clade</taxon>
        <taxon>NPAAA clade</taxon>
        <taxon>indigoferoid/millettioid clade</taxon>
        <taxon>Phaseoleae</taxon>
        <taxon>Vigna</taxon>
    </lineage>
</organism>